<feature type="compositionally biased region" description="Basic and acidic residues" evidence="1">
    <location>
        <begin position="7"/>
        <end position="31"/>
    </location>
</feature>
<accession>A0AAE1QAZ2</accession>
<gene>
    <name evidence="2" type="ORF">Pmani_006090</name>
</gene>
<comment type="caution">
    <text evidence="2">The sequence shown here is derived from an EMBL/GenBank/DDBJ whole genome shotgun (WGS) entry which is preliminary data.</text>
</comment>
<dbReference type="EMBL" id="JAWZYT010000463">
    <property type="protein sequence ID" value="KAK4323189.1"/>
    <property type="molecule type" value="Genomic_DNA"/>
</dbReference>
<protein>
    <submittedName>
        <fullName evidence="2">Uncharacterized protein</fullName>
    </submittedName>
</protein>
<dbReference type="Proteomes" id="UP001292094">
    <property type="component" value="Unassembled WGS sequence"/>
</dbReference>
<sequence>MKKRKKSEAEELGREAEAGRREAERQVEERHRGRQKRVREAGRREAEMQAEERQAEMHGRGGEARPIFPLKLSNSVQQSTCNDTIWVKCLLISKSIRMVQEARGNTGRMITMR</sequence>
<keyword evidence="3" id="KW-1185">Reference proteome</keyword>
<organism evidence="2 3">
    <name type="scientific">Petrolisthes manimaculis</name>
    <dbReference type="NCBI Taxonomy" id="1843537"/>
    <lineage>
        <taxon>Eukaryota</taxon>
        <taxon>Metazoa</taxon>
        <taxon>Ecdysozoa</taxon>
        <taxon>Arthropoda</taxon>
        <taxon>Crustacea</taxon>
        <taxon>Multicrustacea</taxon>
        <taxon>Malacostraca</taxon>
        <taxon>Eumalacostraca</taxon>
        <taxon>Eucarida</taxon>
        <taxon>Decapoda</taxon>
        <taxon>Pleocyemata</taxon>
        <taxon>Anomura</taxon>
        <taxon>Galatheoidea</taxon>
        <taxon>Porcellanidae</taxon>
        <taxon>Petrolisthes</taxon>
    </lineage>
</organism>
<evidence type="ECO:0000313" key="3">
    <source>
        <dbReference type="Proteomes" id="UP001292094"/>
    </source>
</evidence>
<proteinExistence type="predicted"/>
<dbReference type="AlphaFoldDB" id="A0AAE1QAZ2"/>
<feature type="compositionally biased region" description="Basic and acidic residues" evidence="1">
    <location>
        <begin position="38"/>
        <end position="63"/>
    </location>
</feature>
<name>A0AAE1QAZ2_9EUCA</name>
<evidence type="ECO:0000313" key="2">
    <source>
        <dbReference type="EMBL" id="KAK4323189.1"/>
    </source>
</evidence>
<evidence type="ECO:0000256" key="1">
    <source>
        <dbReference type="SAM" id="MobiDB-lite"/>
    </source>
</evidence>
<feature type="region of interest" description="Disordered" evidence="1">
    <location>
        <begin position="1"/>
        <end position="64"/>
    </location>
</feature>
<reference evidence="2" key="1">
    <citation type="submission" date="2023-11" db="EMBL/GenBank/DDBJ databases">
        <title>Genome assemblies of two species of porcelain crab, Petrolisthes cinctipes and Petrolisthes manimaculis (Anomura: Porcellanidae).</title>
        <authorList>
            <person name="Angst P."/>
        </authorList>
    </citation>
    <scope>NUCLEOTIDE SEQUENCE</scope>
    <source>
        <strain evidence="2">PB745_02</strain>
        <tissue evidence="2">Gill</tissue>
    </source>
</reference>